<name>A0ABP1FIW8_9CHLO</name>
<reference evidence="7 8" key="1">
    <citation type="submission" date="2024-06" db="EMBL/GenBank/DDBJ databases">
        <authorList>
            <person name="Kraege A."/>
            <person name="Thomma B."/>
        </authorList>
    </citation>
    <scope>NUCLEOTIDE SEQUENCE [LARGE SCALE GENOMIC DNA]</scope>
</reference>
<feature type="compositionally biased region" description="Polar residues" evidence="6">
    <location>
        <begin position="173"/>
        <end position="187"/>
    </location>
</feature>
<organism evidence="7 8">
    <name type="scientific">Coccomyxa viridis</name>
    <dbReference type="NCBI Taxonomy" id="1274662"/>
    <lineage>
        <taxon>Eukaryota</taxon>
        <taxon>Viridiplantae</taxon>
        <taxon>Chlorophyta</taxon>
        <taxon>core chlorophytes</taxon>
        <taxon>Trebouxiophyceae</taxon>
        <taxon>Trebouxiophyceae incertae sedis</taxon>
        <taxon>Coccomyxaceae</taxon>
        <taxon>Coccomyxa</taxon>
    </lineage>
</organism>
<gene>
    <name evidence="7" type="primary">g1832</name>
    <name evidence="7" type="ORF">VP750_LOCUS1564</name>
</gene>
<evidence type="ECO:0000313" key="8">
    <source>
        <dbReference type="Proteomes" id="UP001497392"/>
    </source>
</evidence>
<feature type="region of interest" description="Disordered" evidence="6">
    <location>
        <begin position="270"/>
        <end position="457"/>
    </location>
</feature>
<dbReference type="PANTHER" id="PTHR17920">
    <property type="entry name" value="TRANSMEMBRANE AND COILED-COIL DOMAIN-CONTAINING PROTEIN 4 TMCO4"/>
    <property type="match status" value="1"/>
</dbReference>
<accession>A0ABP1FIW8</accession>
<comment type="subcellular location">
    <subcellularLocation>
        <location evidence="1">Membrane</location>
        <topology evidence="1">Multi-pass membrane protein</topology>
    </subcellularLocation>
</comment>
<sequence length="1173" mass="124208">MEIGEEERYAAGALFTLALHLTQVEYGAGGDAPDSAWGAGIEDEWEEEARKAEEHREPSQAVWAAYWGYDSCGPGGILDRLYTALRVPQKSWGGLKRLPEVGGISYERRHSYMHLVSNFLQVLDSTLPTAHVISRNYRPSAPIQPVGAPPGRHVGYLPQVDDLLGLHPDAETQELQSTETGSSTIVHSSGDDQDPFAASSQALRMKSDSIALSATQQPGMPKSVGPFSRGEEIAQLNSSAAKQREAELLLDDSDSDMESDVVFAQIMARQHGGHARHEPPQPLEQPKGSATAAEPLQRSEQLEGSAAAAELLQPAEQLESRAAAGVRPQDMQCVAGDPPQGGGASATAEKSVGAENHADGHQDFAADRGHSSAAKHVSAVADKAESRTAQHTGSKAEAATAAQHVSAVSDAASTQVSGPGMPEEAAADGTPAHPLSSAASLQRSLSQQRGKKPSQKAVGAMWELLECSIAPQLQLDPGQGSGSKKPEHIPRVRWYDARVRTALRRVASWLNVPWPAVGNFEHLLAYQVLLPSQPGDAKKHSNAWEQGLWAAKVGATTVGIGALFAVTGGLAAPAIAAGIGAAISLAGGGAAAAAGATGFLATTAGAATVMSSMGVAGGSYAGAHMARRIGGVKELGFWEVNSATLQDVHEVAPSQEEMQAAAEGKVPAEADKPAKDDQEGAEVLSSSGAGKSQAPEQGWVTDWDEPKPSTVTSHAKDRRPDPPRAFSPVQSQNLDDFLQSSSAGKHRRKPSQTGSVFMELKEMSSLPREELELDTYVKPEAPAEMDHGHLDPGHLSFSAIPRPATPPLVITESRPGAGDRSASGPLAASASASRPASEGIPDKPEGKGRGKQDSKPSKGSADKERRFWGSGAKHGSNASLDSAASGGSQKPSAVPKGSKQWLWKPKWKEPPLLLAPVSPNSCADDMRMSLTIGVSGWIGERKDYLKVWSKLQTPDSEIFSLVWESKALIALNSAIGSFMAQQAYQEVAKWAITHFFYTGLVAALATPWILVSFSQMIDHAWAVALDRAQKAGILLAHILMSGAHGDRPVTLIGYSMGARLIFHCLLELCRHSAKGIVEHVVVMGAPVSTRLERWAMARSVVAGRFVNAYSRRDWVLGLIYRGANGFIKGAGGLCPLNCTGIENINLTSIIAGHFDYITKMEEILELVAIQSSR</sequence>
<evidence type="ECO:0000256" key="3">
    <source>
        <dbReference type="ARBA" id="ARBA00022692"/>
    </source>
</evidence>
<evidence type="ECO:0000256" key="1">
    <source>
        <dbReference type="ARBA" id="ARBA00004141"/>
    </source>
</evidence>
<keyword evidence="8" id="KW-1185">Reference proteome</keyword>
<dbReference type="EMBL" id="CAXHTA020000002">
    <property type="protein sequence ID" value="CAL5219905.1"/>
    <property type="molecule type" value="Genomic_DNA"/>
</dbReference>
<evidence type="ECO:0000256" key="5">
    <source>
        <dbReference type="ARBA" id="ARBA00023136"/>
    </source>
</evidence>
<evidence type="ECO:0000256" key="2">
    <source>
        <dbReference type="ARBA" id="ARBA00009824"/>
    </source>
</evidence>
<feature type="compositionally biased region" description="Low complexity" evidence="6">
    <location>
        <begin position="306"/>
        <end position="317"/>
    </location>
</feature>
<evidence type="ECO:0000256" key="6">
    <source>
        <dbReference type="SAM" id="MobiDB-lite"/>
    </source>
</evidence>
<dbReference type="Proteomes" id="UP001497392">
    <property type="component" value="Unassembled WGS sequence"/>
</dbReference>
<comment type="caution">
    <text evidence="7">The sequence shown here is derived from an EMBL/GenBank/DDBJ whole genome shotgun (WGS) entry which is preliminary data.</text>
</comment>
<comment type="similarity">
    <text evidence="2">Belongs to the TMCO4 family.</text>
</comment>
<feature type="compositionally biased region" description="Low complexity" evidence="6">
    <location>
        <begin position="435"/>
        <end position="448"/>
    </location>
</feature>
<feature type="compositionally biased region" description="Basic and acidic residues" evidence="6">
    <location>
        <begin position="840"/>
        <end position="867"/>
    </location>
</feature>
<feature type="compositionally biased region" description="Basic and acidic residues" evidence="6">
    <location>
        <begin position="356"/>
        <end position="370"/>
    </location>
</feature>
<dbReference type="SUPFAM" id="SSF53474">
    <property type="entry name" value="alpha/beta-Hydrolases"/>
    <property type="match status" value="1"/>
</dbReference>
<keyword evidence="3" id="KW-0812">Transmembrane</keyword>
<feature type="compositionally biased region" description="Basic and acidic residues" evidence="6">
    <location>
        <begin position="666"/>
        <end position="678"/>
    </location>
</feature>
<dbReference type="PANTHER" id="PTHR17920:SF3">
    <property type="entry name" value="TRANSMEMBRANE AND COILED-COIL DOMAIN-CONTAINING PROTEIN 4"/>
    <property type="match status" value="1"/>
</dbReference>
<dbReference type="Pfam" id="PF05277">
    <property type="entry name" value="DUF726"/>
    <property type="match status" value="2"/>
</dbReference>
<dbReference type="InterPro" id="IPR007941">
    <property type="entry name" value="DUF726"/>
</dbReference>
<protein>
    <submittedName>
        <fullName evidence="7">G1832 protein</fullName>
    </submittedName>
</protein>
<keyword evidence="4" id="KW-1133">Transmembrane helix</keyword>
<dbReference type="InterPro" id="IPR029058">
    <property type="entry name" value="AB_hydrolase_fold"/>
</dbReference>
<feature type="compositionally biased region" description="Polar residues" evidence="6">
    <location>
        <begin position="876"/>
        <end position="891"/>
    </location>
</feature>
<feature type="region of interest" description="Disordered" evidence="6">
    <location>
        <begin position="783"/>
        <end position="901"/>
    </location>
</feature>
<feature type="region of interest" description="Disordered" evidence="6">
    <location>
        <begin position="173"/>
        <end position="202"/>
    </location>
</feature>
<proteinExistence type="inferred from homology"/>
<keyword evidence="5" id="KW-0472">Membrane</keyword>
<feature type="compositionally biased region" description="Low complexity" evidence="6">
    <location>
        <begin position="820"/>
        <end position="837"/>
    </location>
</feature>
<feature type="region of interest" description="Disordered" evidence="6">
    <location>
        <begin position="654"/>
        <end position="732"/>
    </location>
</feature>
<feature type="compositionally biased region" description="Low complexity" evidence="6">
    <location>
        <begin position="371"/>
        <end position="381"/>
    </location>
</feature>
<evidence type="ECO:0000313" key="7">
    <source>
        <dbReference type="EMBL" id="CAL5219905.1"/>
    </source>
</evidence>
<evidence type="ECO:0000256" key="4">
    <source>
        <dbReference type="ARBA" id="ARBA00022989"/>
    </source>
</evidence>